<evidence type="ECO:0000256" key="5">
    <source>
        <dbReference type="ARBA" id="ARBA00022777"/>
    </source>
</evidence>
<dbReference type="SUPFAM" id="SSF56112">
    <property type="entry name" value="Protein kinase-like (PK-like)"/>
    <property type="match status" value="1"/>
</dbReference>
<feature type="region of interest" description="Disordered" evidence="10">
    <location>
        <begin position="855"/>
        <end position="892"/>
    </location>
</feature>
<dbReference type="InterPro" id="IPR000719">
    <property type="entry name" value="Prot_kinase_dom"/>
</dbReference>
<name>A0A835YBH9_9CHLO</name>
<feature type="region of interest" description="Disordered" evidence="10">
    <location>
        <begin position="710"/>
        <end position="775"/>
    </location>
</feature>
<dbReference type="PROSITE" id="PS00107">
    <property type="entry name" value="PROTEIN_KINASE_ATP"/>
    <property type="match status" value="1"/>
</dbReference>
<feature type="region of interest" description="Disordered" evidence="10">
    <location>
        <begin position="374"/>
        <end position="452"/>
    </location>
</feature>
<feature type="compositionally biased region" description="Low complexity" evidence="10">
    <location>
        <begin position="313"/>
        <end position="322"/>
    </location>
</feature>
<evidence type="ECO:0000256" key="3">
    <source>
        <dbReference type="ARBA" id="ARBA00022679"/>
    </source>
</evidence>
<feature type="compositionally biased region" description="Pro residues" evidence="10">
    <location>
        <begin position="413"/>
        <end position="424"/>
    </location>
</feature>
<evidence type="ECO:0000256" key="7">
    <source>
        <dbReference type="ARBA" id="ARBA00047811"/>
    </source>
</evidence>
<gene>
    <name evidence="12" type="ORF">HYH03_004053</name>
</gene>
<feature type="compositionally biased region" description="Polar residues" evidence="10">
    <location>
        <begin position="857"/>
        <end position="866"/>
    </location>
</feature>
<comment type="caution">
    <text evidence="12">The sequence shown here is derived from an EMBL/GenBank/DDBJ whole genome shotgun (WGS) entry which is preliminary data.</text>
</comment>
<protein>
    <recommendedName>
        <fullName evidence="1">cyclin-dependent kinase</fullName>
        <ecNumber evidence="1">2.7.11.22</ecNumber>
    </recommendedName>
</protein>
<keyword evidence="3" id="KW-0808">Transferase</keyword>
<comment type="catalytic activity">
    <reaction evidence="7">
        <text>L-threonyl-[protein] + ATP = O-phospho-L-threonyl-[protein] + ADP + H(+)</text>
        <dbReference type="Rhea" id="RHEA:46608"/>
        <dbReference type="Rhea" id="RHEA-COMP:11060"/>
        <dbReference type="Rhea" id="RHEA-COMP:11605"/>
        <dbReference type="ChEBI" id="CHEBI:15378"/>
        <dbReference type="ChEBI" id="CHEBI:30013"/>
        <dbReference type="ChEBI" id="CHEBI:30616"/>
        <dbReference type="ChEBI" id="CHEBI:61977"/>
        <dbReference type="ChEBI" id="CHEBI:456216"/>
        <dbReference type="EC" id="2.7.11.22"/>
    </reaction>
</comment>
<evidence type="ECO:0000313" key="12">
    <source>
        <dbReference type="EMBL" id="KAG2497781.1"/>
    </source>
</evidence>
<dbReference type="FunFam" id="1.10.510.10:FF:000980">
    <property type="entry name" value="Predicted protein"/>
    <property type="match status" value="1"/>
</dbReference>
<dbReference type="PANTHER" id="PTHR24055">
    <property type="entry name" value="MITOGEN-ACTIVATED PROTEIN KINASE"/>
    <property type="match status" value="1"/>
</dbReference>
<evidence type="ECO:0000259" key="11">
    <source>
        <dbReference type="PROSITE" id="PS50011"/>
    </source>
</evidence>
<dbReference type="Gene3D" id="3.30.200.20">
    <property type="entry name" value="Phosphorylase Kinase, domain 1"/>
    <property type="match status" value="1"/>
</dbReference>
<keyword evidence="4 9" id="KW-0547">Nucleotide-binding</keyword>
<feature type="compositionally biased region" description="Polar residues" evidence="10">
    <location>
        <begin position="997"/>
        <end position="1020"/>
    </location>
</feature>
<keyword evidence="6 9" id="KW-0067">ATP-binding</keyword>
<evidence type="ECO:0000256" key="1">
    <source>
        <dbReference type="ARBA" id="ARBA00012425"/>
    </source>
</evidence>
<organism evidence="12 13">
    <name type="scientific">Edaphochlamys debaryana</name>
    <dbReference type="NCBI Taxonomy" id="47281"/>
    <lineage>
        <taxon>Eukaryota</taxon>
        <taxon>Viridiplantae</taxon>
        <taxon>Chlorophyta</taxon>
        <taxon>core chlorophytes</taxon>
        <taxon>Chlorophyceae</taxon>
        <taxon>CS clade</taxon>
        <taxon>Chlamydomonadales</taxon>
        <taxon>Chlamydomonadales incertae sedis</taxon>
        <taxon>Edaphochlamys</taxon>
    </lineage>
</organism>
<reference evidence="12" key="1">
    <citation type="journal article" date="2020" name="bioRxiv">
        <title>Comparative genomics of Chlamydomonas.</title>
        <authorList>
            <person name="Craig R.J."/>
            <person name="Hasan A.R."/>
            <person name="Ness R.W."/>
            <person name="Keightley P.D."/>
        </authorList>
    </citation>
    <scope>NUCLEOTIDE SEQUENCE</scope>
    <source>
        <strain evidence="12">CCAP 11/70</strain>
    </source>
</reference>
<dbReference type="PROSITE" id="PS50011">
    <property type="entry name" value="PROTEIN_KINASE_DOM"/>
    <property type="match status" value="1"/>
</dbReference>
<feature type="compositionally biased region" description="Low complexity" evidence="10">
    <location>
        <begin position="872"/>
        <end position="892"/>
    </location>
</feature>
<dbReference type="InterPro" id="IPR011009">
    <property type="entry name" value="Kinase-like_dom_sf"/>
</dbReference>
<feature type="binding site" evidence="9">
    <location>
        <position position="33"/>
    </location>
    <ligand>
        <name>ATP</name>
        <dbReference type="ChEBI" id="CHEBI:30616"/>
    </ligand>
</feature>
<dbReference type="Gene3D" id="1.10.510.10">
    <property type="entry name" value="Transferase(Phosphotransferase) domain 1"/>
    <property type="match status" value="1"/>
</dbReference>
<proteinExistence type="predicted"/>
<sequence length="1086" mass="111630">MQAYEYVATLGEGAYGEVWKCLERASGRMVAIKGFKQAHEDKDIMRLAVREAKMLESLDHPNLVKMLAAFRSKTNRVYMVFEFVGPSVHQELDSHPSGLPSSTTKLVTWQLLRAAAHLHSRKMLHRDIKPANVLMQPDDAGGPPIAKLCDFGFARNTRCGPRDVQRCTSYCVTRWYRAPEIMVGDLYGPSSDVWSIGCTIAEAATGRPLFPGDSTADQLWRIMRCFGPLPPRQAALMAADSRLRPLAVAYPSTGRTLRERLPELEPRLFELVEACLKLNPWDRPTALDLLQMPYYWDVPRLIAGTQMEEWPTSASAGAPAPAGGAGAPAKRQAHRRASATVQGSTAALDSRPEPGPRGAPVAVDQAMVGELQPSCGAGAVAEEEPRQMEHREREPERDPAVTQEPETEEVPRPDAPTAPHPGAQPCPIAVAPASSCGPAVPPGPADGGHHSPAALSSLPYNLRGYGAEPSATHVGSLGGSCSLANEAACGLGGGVVCGALSTPSAPPNHPSLSAQPGQPLQPLIVDIAALGAGRALGGATADTCLGTGLSSVTGTAPGYSLVSGGNFTASHNWQPSLSSAHSGHLTSSMGNSLCHEVLTPVGAPVLVAEPGAPLPHVRPHGPRVGAMPSRAGKLSDLSSLPLDLALQMAASGAGPPGSALAAGGPRASLTAAGAGSATWHRRRFMHRSATTAGFRSVTSTDALTSVPSVAEGEELEEAPGASQPPDPSAGPSTRARLGQLSDWHSEGLVGSGRGGLQVPHMFGPPPQQPAGGLGKSLRKTANHILGLFGASSTGAAAAPPAPPAVAPGRSLPATEERTLLGADPGTGFTALSTRRPRSEAHTAVAAAIMAAAGELQPSVSPTQPRRNMSRFGGSSTLGLSSLTLSTTNPPAVPEAAAEPQRLLAQLPAGSAEAALEEPPAVPTLAAAQHASAPIAVDPGALARSTGDEAPPAGHRPAVMGELRDVASAPLKEARCPSRGVRVQGPGHGGQWEPQAAGPSTLSQPHPSTSEATPVGSTDAGSGSRRSEDEASPRVEPVLLAAGEQTACGASAAAPGAGGTGHPKTVKSKGPVLRLIKSLRKAFKSSS</sequence>
<dbReference type="GO" id="GO:0005524">
    <property type="term" value="F:ATP binding"/>
    <property type="evidence" value="ECO:0007669"/>
    <property type="project" value="UniProtKB-UniRule"/>
</dbReference>
<keyword evidence="5" id="KW-0418">Kinase</keyword>
<feature type="region of interest" description="Disordered" evidence="10">
    <location>
        <begin position="970"/>
        <end position="1072"/>
    </location>
</feature>
<evidence type="ECO:0000256" key="8">
    <source>
        <dbReference type="ARBA" id="ARBA00048367"/>
    </source>
</evidence>
<dbReference type="Pfam" id="PF00069">
    <property type="entry name" value="Pkinase"/>
    <property type="match status" value="1"/>
</dbReference>
<accession>A0A835YBH9</accession>
<feature type="region of interest" description="Disordered" evidence="10">
    <location>
        <begin position="312"/>
        <end position="360"/>
    </location>
</feature>
<dbReference type="GO" id="GO:0004693">
    <property type="term" value="F:cyclin-dependent protein serine/threonine kinase activity"/>
    <property type="evidence" value="ECO:0007669"/>
    <property type="project" value="UniProtKB-EC"/>
</dbReference>
<dbReference type="InterPro" id="IPR050117">
    <property type="entry name" value="MAPK"/>
</dbReference>
<evidence type="ECO:0000256" key="9">
    <source>
        <dbReference type="PROSITE-ProRule" id="PRU10141"/>
    </source>
</evidence>
<evidence type="ECO:0000256" key="4">
    <source>
        <dbReference type="ARBA" id="ARBA00022741"/>
    </source>
</evidence>
<keyword evidence="13" id="KW-1185">Reference proteome</keyword>
<dbReference type="FunFam" id="3.30.200.20:FF:000049">
    <property type="entry name" value="cyclin-dependent kinase-like 1 isoform X1"/>
    <property type="match status" value="1"/>
</dbReference>
<dbReference type="SMART" id="SM00220">
    <property type="entry name" value="S_TKc"/>
    <property type="match status" value="1"/>
</dbReference>
<dbReference type="InterPro" id="IPR008271">
    <property type="entry name" value="Ser/Thr_kinase_AS"/>
</dbReference>
<dbReference type="EC" id="2.7.11.22" evidence="1"/>
<dbReference type="InterPro" id="IPR017441">
    <property type="entry name" value="Protein_kinase_ATP_BS"/>
</dbReference>
<dbReference type="EMBL" id="JAEHOE010000012">
    <property type="protein sequence ID" value="KAG2497781.1"/>
    <property type="molecule type" value="Genomic_DNA"/>
</dbReference>
<dbReference type="OrthoDB" id="538973at2759"/>
<evidence type="ECO:0000256" key="6">
    <source>
        <dbReference type="ARBA" id="ARBA00022840"/>
    </source>
</evidence>
<evidence type="ECO:0000256" key="10">
    <source>
        <dbReference type="SAM" id="MobiDB-lite"/>
    </source>
</evidence>
<keyword evidence="2" id="KW-0723">Serine/threonine-protein kinase</keyword>
<feature type="domain" description="Protein kinase" evidence="11">
    <location>
        <begin position="4"/>
        <end position="295"/>
    </location>
</feature>
<dbReference type="PROSITE" id="PS00108">
    <property type="entry name" value="PROTEIN_KINASE_ST"/>
    <property type="match status" value="1"/>
</dbReference>
<comment type="catalytic activity">
    <reaction evidence="8">
        <text>L-seryl-[protein] + ATP = O-phospho-L-seryl-[protein] + ADP + H(+)</text>
        <dbReference type="Rhea" id="RHEA:17989"/>
        <dbReference type="Rhea" id="RHEA-COMP:9863"/>
        <dbReference type="Rhea" id="RHEA-COMP:11604"/>
        <dbReference type="ChEBI" id="CHEBI:15378"/>
        <dbReference type="ChEBI" id="CHEBI:29999"/>
        <dbReference type="ChEBI" id="CHEBI:30616"/>
        <dbReference type="ChEBI" id="CHEBI:83421"/>
        <dbReference type="ChEBI" id="CHEBI:456216"/>
        <dbReference type="EC" id="2.7.11.22"/>
    </reaction>
</comment>
<feature type="compositionally biased region" description="Basic and acidic residues" evidence="10">
    <location>
        <begin position="383"/>
        <end position="399"/>
    </location>
</feature>
<evidence type="ECO:0000313" key="13">
    <source>
        <dbReference type="Proteomes" id="UP000612055"/>
    </source>
</evidence>
<dbReference type="AlphaFoldDB" id="A0A835YBH9"/>
<evidence type="ECO:0000256" key="2">
    <source>
        <dbReference type="ARBA" id="ARBA00022527"/>
    </source>
</evidence>
<dbReference type="Proteomes" id="UP000612055">
    <property type="component" value="Unassembled WGS sequence"/>
</dbReference>